<dbReference type="GO" id="GO:0015627">
    <property type="term" value="C:type II protein secretion system complex"/>
    <property type="evidence" value="ECO:0007669"/>
    <property type="project" value="InterPro"/>
</dbReference>
<dbReference type="PRINTS" id="PR00813">
    <property type="entry name" value="BCTERIALGSPG"/>
</dbReference>
<comment type="subcellular location">
    <subcellularLocation>
        <location evidence="1">Cell membrane</location>
        <topology evidence="1">Single-pass membrane protein</topology>
    </subcellularLocation>
    <subcellularLocation>
        <location evidence="2">Cell surface</location>
    </subcellularLocation>
</comment>
<proteinExistence type="inferred from homology"/>
<dbReference type="GO" id="GO:0015628">
    <property type="term" value="P:protein secretion by the type II secretion system"/>
    <property type="evidence" value="ECO:0007669"/>
    <property type="project" value="InterPro"/>
</dbReference>
<dbReference type="InterPro" id="IPR016940">
    <property type="entry name" value="ComGC"/>
</dbReference>
<dbReference type="InterPro" id="IPR045584">
    <property type="entry name" value="Pilin-like"/>
</dbReference>
<keyword evidence="7" id="KW-0472">Membrane</keyword>
<evidence type="ECO:0000313" key="10">
    <source>
        <dbReference type="EMBL" id="RPA60154.1"/>
    </source>
</evidence>
<dbReference type="GO" id="GO:0030420">
    <property type="term" value="P:establishment of competence for transformation"/>
    <property type="evidence" value="ECO:0007669"/>
    <property type="project" value="UniProtKB-KW"/>
</dbReference>
<keyword evidence="5" id="KW-0812">Transmembrane</keyword>
<organism evidence="10 11">
    <name type="scientific">Aerococcus agrisoli</name>
    <dbReference type="NCBI Taxonomy" id="2487350"/>
    <lineage>
        <taxon>Bacteria</taxon>
        <taxon>Bacillati</taxon>
        <taxon>Bacillota</taxon>
        <taxon>Bacilli</taxon>
        <taxon>Lactobacillales</taxon>
        <taxon>Aerococcaceae</taxon>
        <taxon>Aerococcus</taxon>
    </lineage>
</organism>
<name>A0A3N4H4X5_9LACT</name>
<dbReference type="Pfam" id="PF07963">
    <property type="entry name" value="N_methyl"/>
    <property type="match status" value="1"/>
</dbReference>
<evidence type="ECO:0000256" key="4">
    <source>
        <dbReference type="ARBA" id="ARBA00022481"/>
    </source>
</evidence>
<dbReference type="NCBIfam" id="NF040999">
    <property type="entry name" value="pilin_ComGC"/>
    <property type="match status" value="1"/>
</dbReference>
<accession>A0A3N4H4X5</accession>
<sequence>MNNKKAFTLIEMVLVLIIVAALLLIVIPNMSTQADSAKKTTDEALIKNVETQMELYKLAKNKSSATLEELESDGYLEGEQVDAYEAASSSKAAAGTTTE</sequence>
<dbReference type="AlphaFoldDB" id="A0A3N4H4X5"/>
<evidence type="ECO:0000256" key="6">
    <source>
        <dbReference type="ARBA" id="ARBA00022989"/>
    </source>
</evidence>
<evidence type="ECO:0000313" key="11">
    <source>
        <dbReference type="Proteomes" id="UP000273977"/>
    </source>
</evidence>
<comment type="caution">
    <text evidence="10">The sequence shown here is derived from an EMBL/GenBank/DDBJ whole genome shotgun (WGS) entry which is preliminary data.</text>
</comment>
<reference evidence="10 11" key="1">
    <citation type="submission" date="2018-11" db="EMBL/GenBank/DDBJ databases">
        <title>Aerococcus sp. SJQ22, whole genome shotgun sequence.</title>
        <authorList>
            <person name="Sun L."/>
            <person name="Gao X."/>
            <person name="Chen W."/>
            <person name="Huang K."/>
        </authorList>
    </citation>
    <scope>NUCLEOTIDE SEQUENCE [LARGE SCALE GENOMIC DNA]</scope>
    <source>
        <strain evidence="10 11">SJQ22</strain>
    </source>
</reference>
<evidence type="ECO:0000256" key="5">
    <source>
        <dbReference type="ARBA" id="ARBA00022692"/>
    </source>
</evidence>
<keyword evidence="4" id="KW-0488">Methylation</keyword>
<dbReference type="GO" id="GO:0005886">
    <property type="term" value="C:plasma membrane"/>
    <property type="evidence" value="ECO:0007669"/>
    <property type="project" value="UniProtKB-SubCell"/>
</dbReference>
<dbReference type="SUPFAM" id="SSF54523">
    <property type="entry name" value="Pili subunits"/>
    <property type="match status" value="1"/>
</dbReference>
<dbReference type="NCBIfam" id="TIGR02532">
    <property type="entry name" value="IV_pilin_GFxxxE"/>
    <property type="match status" value="1"/>
</dbReference>
<evidence type="ECO:0000256" key="7">
    <source>
        <dbReference type="ARBA" id="ARBA00023136"/>
    </source>
</evidence>
<evidence type="ECO:0000256" key="9">
    <source>
        <dbReference type="ARBA" id="ARBA00043982"/>
    </source>
</evidence>
<keyword evidence="11" id="KW-1185">Reference proteome</keyword>
<keyword evidence="3" id="KW-1003">Cell membrane</keyword>
<protein>
    <submittedName>
        <fullName evidence="10">Prepilin-type N-terminal cleavage/methylation domain-containing protein</fullName>
    </submittedName>
</protein>
<dbReference type="GO" id="GO:0009986">
    <property type="term" value="C:cell surface"/>
    <property type="evidence" value="ECO:0007669"/>
    <property type="project" value="UniProtKB-SubCell"/>
</dbReference>
<evidence type="ECO:0000256" key="2">
    <source>
        <dbReference type="ARBA" id="ARBA00004241"/>
    </source>
</evidence>
<evidence type="ECO:0000256" key="1">
    <source>
        <dbReference type="ARBA" id="ARBA00004162"/>
    </source>
</evidence>
<dbReference type="Proteomes" id="UP000273977">
    <property type="component" value="Unassembled WGS sequence"/>
</dbReference>
<keyword evidence="6" id="KW-1133">Transmembrane helix</keyword>
<dbReference type="EMBL" id="RKMG01000017">
    <property type="protein sequence ID" value="RPA60154.1"/>
    <property type="molecule type" value="Genomic_DNA"/>
</dbReference>
<dbReference type="InterPro" id="IPR000983">
    <property type="entry name" value="Bac_GSPG_pilin"/>
</dbReference>
<keyword evidence="8" id="KW-0178">Competence</keyword>
<dbReference type="OrthoDB" id="1798043at2"/>
<dbReference type="PIRSF" id="PIRSF029928">
    <property type="entry name" value="Late_competence_ComGC"/>
    <property type="match status" value="1"/>
</dbReference>
<evidence type="ECO:0000256" key="8">
    <source>
        <dbReference type="ARBA" id="ARBA00023287"/>
    </source>
</evidence>
<comment type="similarity">
    <text evidence="9">Belongs to the ComGC family.</text>
</comment>
<dbReference type="InterPro" id="IPR012902">
    <property type="entry name" value="N_methyl_site"/>
</dbReference>
<dbReference type="Gene3D" id="3.30.700.10">
    <property type="entry name" value="Glycoprotein, Type 4 Pilin"/>
    <property type="match status" value="1"/>
</dbReference>
<gene>
    <name evidence="10" type="ORF">EF384_06130</name>
</gene>
<evidence type="ECO:0000256" key="3">
    <source>
        <dbReference type="ARBA" id="ARBA00022475"/>
    </source>
</evidence>